<evidence type="ECO:0000313" key="3">
    <source>
        <dbReference type="Proteomes" id="UP001596447"/>
    </source>
</evidence>
<sequence length="61" mass="6860">MSVSGLCQICESAEAQYQCDRCHSLVCATHYDRDVGLCTECASETPTRTQETDERPFEEPK</sequence>
<dbReference type="EMBL" id="JBHTAR010000011">
    <property type="protein sequence ID" value="MFC7199010.1"/>
    <property type="molecule type" value="Genomic_DNA"/>
</dbReference>
<protein>
    <submittedName>
        <fullName evidence="2">Zinc finger HIT domain-containing protein</fullName>
    </submittedName>
</protein>
<dbReference type="AlphaFoldDB" id="A0ABD5Z1E5"/>
<evidence type="ECO:0000259" key="1">
    <source>
        <dbReference type="Pfam" id="PF04438"/>
    </source>
</evidence>
<dbReference type="InterPro" id="IPR007529">
    <property type="entry name" value="Znf_HIT"/>
</dbReference>
<reference evidence="2 3" key="1">
    <citation type="journal article" date="2019" name="Int. J. Syst. Evol. Microbiol.">
        <title>The Global Catalogue of Microorganisms (GCM) 10K type strain sequencing project: providing services to taxonomists for standard genome sequencing and annotation.</title>
        <authorList>
            <consortium name="The Broad Institute Genomics Platform"/>
            <consortium name="The Broad Institute Genome Sequencing Center for Infectious Disease"/>
            <person name="Wu L."/>
            <person name="Ma J."/>
        </authorList>
    </citation>
    <scope>NUCLEOTIDE SEQUENCE [LARGE SCALE GENOMIC DNA]</scope>
    <source>
        <strain evidence="2 3">XZGYJ-43</strain>
    </source>
</reference>
<dbReference type="RefSeq" id="WP_279528960.1">
    <property type="nucleotide sequence ID" value="NZ_CP122312.1"/>
</dbReference>
<keyword evidence="3" id="KW-1185">Reference proteome</keyword>
<gene>
    <name evidence="2" type="ORF">ACFQJ9_06205</name>
</gene>
<evidence type="ECO:0000313" key="2">
    <source>
        <dbReference type="EMBL" id="MFC7199010.1"/>
    </source>
</evidence>
<accession>A0ABD5Z1E5</accession>
<organism evidence="2 3">
    <name type="scientific">Halospeciosus flavus</name>
    <dbReference type="NCBI Taxonomy" id="3032283"/>
    <lineage>
        <taxon>Archaea</taxon>
        <taxon>Methanobacteriati</taxon>
        <taxon>Methanobacteriota</taxon>
        <taxon>Stenosarchaea group</taxon>
        <taxon>Halobacteria</taxon>
        <taxon>Halobacteriales</taxon>
        <taxon>Halobacteriaceae</taxon>
        <taxon>Halospeciosus</taxon>
    </lineage>
</organism>
<proteinExistence type="predicted"/>
<feature type="domain" description="HIT-type" evidence="1">
    <location>
        <begin position="5"/>
        <end position="27"/>
    </location>
</feature>
<dbReference type="Proteomes" id="UP001596447">
    <property type="component" value="Unassembled WGS sequence"/>
</dbReference>
<name>A0ABD5Z1E5_9EURY</name>
<comment type="caution">
    <text evidence="2">The sequence shown here is derived from an EMBL/GenBank/DDBJ whole genome shotgun (WGS) entry which is preliminary data.</text>
</comment>
<dbReference type="Pfam" id="PF04438">
    <property type="entry name" value="zf-HIT"/>
    <property type="match status" value="1"/>
</dbReference>